<keyword evidence="1" id="KW-0732">Signal</keyword>
<comment type="caution">
    <text evidence="2">The sequence shown here is derived from an EMBL/GenBank/DDBJ whole genome shotgun (WGS) entry which is preliminary data.</text>
</comment>
<dbReference type="Proteomes" id="UP001201812">
    <property type="component" value="Unassembled WGS sequence"/>
</dbReference>
<evidence type="ECO:0000313" key="2">
    <source>
        <dbReference type="EMBL" id="KAI1703639.1"/>
    </source>
</evidence>
<feature type="chain" id="PRO_5042036270" evidence="1">
    <location>
        <begin position="20"/>
        <end position="244"/>
    </location>
</feature>
<accession>A0AAD4MTE9</accession>
<evidence type="ECO:0000313" key="3">
    <source>
        <dbReference type="Proteomes" id="UP001201812"/>
    </source>
</evidence>
<organism evidence="2 3">
    <name type="scientific">Ditylenchus destructor</name>
    <dbReference type="NCBI Taxonomy" id="166010"/>
    <lineage>
        <taxon>Eukaryota</taxon>
        <taxon>Metazoa</taxon>
        <taxon>Ecdysozoa</taxon>
        <taxon>Nematoda</taxon>
        <taxon>Chromadorea</taxon>
        <taxon>Rhabditida</taxon>
        <taxon>Tylenchina</taxon>
        <taxon>Tylenchomorpha</taxon>
        <taxon>Sphaerularioidea</taxon>
        <taxon>Anguinidae</taxon>
        <taxon>Anguininae</taxon>
        <taxon>Ditylenchus</taxon>
    </lineage>
</organism>
<gene>
    <name evidence="2" type="ORF">DdX_14778</name>
</gene>
<protein>
    <submittedName>
        <fullName evidence="2">Uncharacterized protein</fullName>
    </submittedName>
</protein>
<keyword evidence="3" id="KW-1185">Reference proteome</keyword>
<reference evidence="2" key="1">
    <citation type="submission" date="2022-01" db="EMBL/GenBank/DDBJ databases">
        <title>Genome Sequence Resource for Two Populations of Ditylenchus destructor, the Migratory Endoparasitic Phytonematode.</title>
        <authorList>
            <person name="Zhang H."/>
            <person name="Lin R."/>
            <person name="Xie B."/>
        </authorList>
    </citation>
    <scope>NUCLEOTIDE SEQUENCE</scope>
    <source>
        <strain evidence="2">BazhouSP</strain>
    </source>
</reference>
<proteinExistence type="predicted"/>
<dbReference type="AlphaFoldDB" id="A0AAD4MTE9"/>
<name>A0AAD4MTE9_9BILA</name>
<sequence>MYSKVFFLTVIVLVTQVAARPPSSKDECVLGDNSTCPLSCVGYACVQYVCVRMNGCGYGCKGDDCKGQPPRPCKPPTKCERYSSISTSTMSAIIATLCQVVALFVFLTPVVVTAPAPQVSPADFKTEAEKVANQVIEKKSEDWIATLGSKFRALVESKVVPAVVQACNGELKREFDAMNKSIAAQGEASRKDLEAEFEKKKNGLIIYYRTQVVREKIQAVDKETELEALKRALDPKYTAGWTGH</sequence>
<evidence type="ECO:0000256" key="1">
    <source>
        <dbReference type="SAM" id="SignalP"/>
    </source>
</evidence>
<feature type="signal peptide" evidence="1">
    <location>
        <begin position="1"/>
        <end position="19"/>
    </location>
</feature>
<dbReference type="EMBL" id="JAKKPZ010000079">
    <property type="protein sequence ID" value="KAI1703639.1"/>
    <property type="molecule type" value="Genomic_DNA"/>
</dbReference>